<keyword evidence="2" id="KW-1185">Reference proteome</keyword>
<sequence>MARYVITGSKFKPFSYAELIQPIQLAEAAHQAVEDQYNELSTKANVWENIANEQDSPYTYNMYKTYADDLKYQADQLATSGLTPASRQGLNNMRTRYSQQIVPIEQGYAAKVRDIEAQKQAKLKDNTLMFDREAAFTNLDDYVRNPNLSYTAYSGQTLASQTSQMARNLAKELKEYKKGKPIDAYTNTFLTKYNVSSDDVLYAIEHPNDKRSNKALRAIMDAAVNASPIPSWGDMDTLDRAYQYAGMGLWDAIGEERVTPIENYGARLAARQAAGSSSSATVPRVPWRAIPITRTNEQIRNTTQMKSDAEFLRELASNPSKALDVQKTYYPGVKGRGEPGSADINIAPGDVVTQSYMKRLSDISKKYGINVNFNIGDNGNNSTEGLIKAAEELESRIRKSAIRSTGYALTNTNFDLGSRILAENIRSRSQRANDDTGAFEIEDGKVKSKPSKLEDVIGYINKDAQIEFDPSLGVVLRGSIQDGKTYKTKSFLLDPEVIAGESINVGGRIYNRYQYLIDLINESIENNDVEAATAISTRLMEDLDSYFNSIAKTQGNTMSAKEEEAASYYRN</sequence>
<evidence type="ECO:0000313" key="1">
    <source>
        <dbReference type="EMBL" id="QOR59702.1"/>
    </source>
</evidence>
<name>A0A7M1S0K9_9CAUD</name>
<proteinExistence type="predicted"/>
<organism evidence="1 2">
    <name type="scientific">uncultured phage cr128_1</name>
    <dbReference type="NCBI Taxonomy" id="2772076"/>
    <lineage>
        <taxon>Viruses</taxon>
        <taxon>Duplodnaviria</taxon>
        <taxon>Heunggongvirae</taxon>
        <taxon>Uroviricota</taxon>
        <taxon>Caudoviricetes</taxon>
        <taxon>Crassvirales</taxon>
        <taxon>Steigviridae</taxon>
        <taxon>Asinivirinae</taxon>
        <taxon>Mahlunavirus</taxon>
        <taxon>Mahlunavirus rarus</taxon>
    </lineage>
</organism>
<dbReference type="KEGG" id="vg:65130312"/>
<protein>
    <submittedName>
        <fullName evidence="1">Uncharacterized protein</fullName>
    </submittedName>
</protein>
<evidence type="ECO:0000313" key="2">
    <source>
        <dbReference type="Proteomes" id="UP000594055"/>
    </source>
</evidence>
<dbReference type="RefSeq" id="YP_010111860.1">
    <property type="nucleotide sequence ID" value="NC_055885.1"/>
</dbReference>
<dbReference type="EMBL" id="MT774392">
    <property type="protein sequence ID" value="QOR59702.1"/>
    <property type="molecule type" value="Genomic_DNA"/>
</dbReference>
<accession>A0A7M1S0K9</accession>
<reference evidence="1 2" key="1">
    <citation type="submission" date="2020-07" db="EMBL/GenBank/DDBJ databases">
        <title>Taxonomic proposal: Crassvirales, a new order of highly abundant and diverse bacterial viruses.</title>
        <authorList>
            <person name="Shkoporov A.N."/>
            <person name="Stockdale S.R."/>
            <person name="Guerin E."/>
            <person name="Ross R.P."/>
            <person name="Hill C."/>
        </authorList>
    </citation>
    <scope>NUCLEOTIDE SEQUENCE [LARGE SCALE GENOMIC DNA]</scope>
</reference>
<dbReference type="InterPro" id="IPR058050">
    <property type="entry name" value="CARGO2"/>
</dbReference>
<dbReference type="GeneID" id="65130312"/>
<dbReference type="Proteomes" id="UP000594055">
    <property type="component" value="Segment"/>
</dbReference>
<dbReference type="Pfam" id="PF25712">
    <property type="entry name" value="crAss_CARGO2"/>
    <property type="match status" value="1"/>
</dbReference>